<evidence type="ECO:0000313" key="4">
    <source>
        <dbReference type="Proteomes" id="UP000430670"/>
    </source>
</evidence>
<dbReference type="SUPFAM" id="SSF53850">
    <property type="entry name" value="Periplasmic binding protein-like II"/>
    <property type="match status" value="1"/>
</dbReference>
<keyword evidence="4" id="KW-1185">Reference proteome</keyword>
<dbReference type="Pfam" id="PF09084">
    <property type="entry name" value="NMT1"/>
    <property type="match status" value="1"/>
</dbReference>
<dbReference type="PANTHER" id="PTHR30024">
    <property type="entry name" value="ALIPHATIC SULFONATES-BINDING PROTEIN-RELATED"/>
    <property type="match status" value="1"/>
</dbReference>
<dbReference type="OrthoDB" id="9802202at2"/>
<proteinExistence type="predicted"/>
<protein>
    <recommendedName>
        <fullName evidence="2">SsuA/THI5-like domain-containing protein</fullName>
    </recommendedName>
</protein>
<dbReference type="PROSITE" id="PS51257">
    <property type="entry name" value="PROKAR_LIPOPROTEIN"/>
    <property type="match status" value="1"/>
</dbReference>
<feature type="chain" id="PRO_5038708315" description="SsuA/THI5-like domain-containing protein" evidence="1">
    <location>
        <begin position="24"/>
        <end position="336"/>
    </location>
</feature>
<organism evidence="3 4">
    <name type="scientific">Heliobacterium mobile</name>
    <name type="common">Heliobacillus mobilis</name>
    <dbReference type="NCBI Taxonomy" id="28064"/>
    <lineage>
        <taxon>Bacteria</taxon>
        <taxon>Bacillati</taxon>
        <taxon>Bacillota</taxon>
        <taxon>Clostridia</taxon>
        <taxon>Eubacteriales</taxon>
        <taxon>Heliobacteriaceae</taxon>
        <taxon>Heliobacterium</taxon>
    </lineage>
</organism>
<accession>A0A6I3SHC2</accession>
<name>A0A6I3SHC2_HELMO</name>
<feature type="domain" description="SsuA/THI5-like" evidence="2">
    <location>
        <begin position="54"/>
        <end position="264"/>
    </location>
</feature>
<dbReference type="EMBL" id="WNKU01000003">
    <property type="protein sequence ID" value="MTV48251.1"/>
    <property type="molecule type" value="Genomic_DNA"/>
</dbReference>
<evidence type="ECO:0000313" key="3">
    <source>
        <dbReference type="EMBL" id="MTV48251.1"/>
    </source>
</evidence>
<dbReference type="AlphaFoldDB" id="A0A6I3SHC2"/>
<feature type="signal peptide" evidence="1">
    <location>
        <begin position="1"/>
        <end position="23"/>
    </location>
</feature>
<evidence type="ECO:0000259" key="2">
    <source>
        <dbReference type="Pfam" id="PF09084"/>
    </source>
</evidence>
<keyword evidence="1" id="KW-0732">Signal</keyword>
<reference evidence="3 4" key="1">
    <citation type="submission" date="2019-11" db="EMBL/GenBank/DDBJ databases">
        <title>Whole-genome sequence of a the green, strictly anaerobic photosynthetic bacterium Heliobacillus mobilis DSM 6151.</title>
        <authorList>
            <person name="Kyndt J.A."/>
            <person name="Meyer T.E."/>
        </authorList>
    </citation>
    <scope>NUCLEOTIDE SEQUENCE [LARGE SCALE GENOMIC DNA]</scope>
    <source>
        <strain evidence="3 4">DSM 6151</strain>
    </source>
</reference>
<evidence type="ECO:0000256" key="1">
    <source>
        <dbReference type="SAM" id="SignalP"/>
    </source>
</evidence>
<gene>
    <name evidence="3" type="ORF">GJ688_04535</name>
</gene>
<dbReference type="Proteomes" id="UP000430670">
    <property type="component" value="Unassembled WGS sequence"/>
</dbReference>
<dbReference type="Gene3D" id="3.40.190.10">
    <property type="entry name" value="Periplasmic binding protein-like II"/>
    <property type="match status" value="2"/>
</dbReference>
<dbReference type="RefSeq" id="WP_155475355.1">
    <property type="nucleotide sequence ID" value="NZ_WNKU01000003.1"/>
</dbReference>
<comment type="caution">
    <text evidence="3">The sequence shown here is derived from an EMBL/GenBank/DDBJ whole genome shotgun (WGS) entry which is preliminary data.</text>
</comment>
<dbReference type="InterPro" id="IPR015168">
    <property type="entry name" value="SsuA/THI5"/>
</dbReference>
<sequence length="336" mass="36315">MLGKRKWLVATCLVSLLMSVVLSGCGSSQKATQAGTDGALKKVTIGYVGSTCEAAIFTAFEKGFYQEEGLDVELIKGDFEANKNSISTGKIDAVGGLVMSWIKPLESGLDAKFTTGIHTGCVYTLVPAKSGLTKAKDFKGKRVGVDQMGGSAMMLLARELVNNGVDYKNDVQWRVYPKTELELALDKGEIDAIAVGEPFGTMLKEKPEKFSVFIDSAVTPPYKDEYCCLLLVSGKLIKEDSDTAARITRAAMKGAQYVKDNPKEIGQLIVDKKYVGGTPEINIKILSQFNYVPSVDGGERAVQTAAEEAKKIKFLDEATDPSELAKQIFVRLPGVQ</sequence>